<name>A0ABP7VFB1_9ACTN</name>
<dbReference type="Proteomes" id="UP001500683">
    <property type="component" value="Unassembled WGS sequence"/>
</dbReference>
<dbReference type="EMBL" id="BAAAZG010000010">
    <property type="protein sequence ID" value="GAA4066031.1"/>
    <property type="molecule type" value="Genomic_DNA"/>
</dbReference>
<proteinExistence type="predicted"/>
<organism evidence="1 2">
    <name type="scientific">Actinomadura miaoliensis</name>
    <dbReference type="NCBI Taxonomy" id="430685"/>
    <lineage>
        <taxon>Bacteria</taxon>
        <taxon>Bacillati</taxon>
        <taxon>Actinomycetota</taxon>
        <taxon>Actinomycetes</taxon>
        <taxon>Streptosporangiales</taxon>
        <taxon>Thermomonosporaceae</taxon>
        <taxon>Actinomadura</taxon>
    </lineage>
</organism>
<sequence>MRVADGFRLYRADDYRLAYPENWQTRTGTNQEGHGYVEFNGPATPEGAYSGQVRVVRQDGWNHRLQDKLTQFQTAAAVEHYEIVRSLPVTVEGAAEAHRFEVVRKIKALSGAPLSLRGSETFAVSDDGMLLTITAEAPERDRTQAQLPRVLDTVEISGRNWFAKQDWFPPNWFEFP</sequence>
<gene>
    <name evidence="1" type="ORF">GCM10022214_20360</name>
</gene>
<comment type="caution">
    <text evidence="1">The sequence shown here is derived from an EMBL/GenBank/DDBJ whole genome shotgun (WGS) entry which is preliminary data.</text>
</comment>
<evidence type="ECO:0000313" key="2">
    <source>
        <dbReference type="Proteomes" id="UP001500683"/>
    </source>
</evidence>
<keyword evidence="2" id="KW-1185">Reference proteome</keyword>
<protein>
    <submittedName>
        <fullName evidence="1">Uncharacterized protein</fullName>
    </submittedName>
</protein>
<accession>A0ABP7VFB1</accession>
<reference evidence="2" key="1">
    <citation type="journal article" date="2019" name="Int. J. Syst. Evol. Microbiol.">
        <title>The Global Catalogue of Microorganisms (GCM) 10K type strain sequencing project: providing services to taxonomists for standard genome sequencing and annotation.</title>
        <authorList>
            <consortium name="The Broad Institute Genomics Platform"/>
            <consortium name="The Broad Institute Genome Sequencing Center for Infectious Disease"/>
            <person name="Wu L."/>
            <person name="Ma J."/>
        </authorList>
    </citation>
    <scope>NUCLEOTIDE SEQUENCE [LARGE SCALE GENOMIC DNA]</scope>
    <source>
        <strain evidence="2">JCM 16702</strain>
    </source>
</reference>
<evidence type="ECO:0000313" key="1">
    <source>
        <dbReference type="EMBL" id="GAA4066031.1"/>
    </source>
</evidence>